<feature type="region of interest" description="Disordered" evidence="1">
    <location>
        <begin position="1"/>
        <end position="43"/>
    </location>
</feature>
<evidence type="ECO:0000313" key="3">
    <source>
        <dbReference type="Proteomes" id="UP000000763"/>
    </source>
</evidence>
<dbReference type="EMBL" id="AC079888">
    <property type="protein sequence ID" value="AAM93685.1"/>
    <property type="molecule type" value="Genomic_DNA"/>
</dbReference>
<reference evidence="3" key="2">
    <citation type="journal article" date="2008" name="Nucleic Acids Res.">
        <title>The rice annotation project database (RAP-DB): 2008 update.</title>
        <authorList>
            <consortium name="The rice annotation project (RAP)"/>
        </authorList>
    </citation>
    <scope>GENOME REANNOTATION</scope>
    <source>
        <strain evidence="3">cv. Nipponbare</strain>
    </source>
</reference>
<name>Q8LNH2_ORYSJ</name>
<evidence type="ECO:0000313" key="2">
    <source>
        <dbReference type="EMBL" id="AAM93685.1"/>
    </source>
</evidence>
<gene>
    <name evidence="2" type="primary">OSJNBa0078O01.19</name>
</gene>
<sequence>MNQPKQPTTVTACERHAATAHSGRDARRHISGSHPRRHGGKKGIRCRCRSRRLVVADVDNHHGGKGNCGSLAWKEFPLRRARERPRVHEREQQLAAAELEKQLKWPQPDRGCGRRRSRSPWHGRSAWAHAYSMRPRGGAGCHVAYTFFCQPNRLGPDRLHGSSQGSFCLSAPSG</sequence>
<evidence type="ECO:0000256" key="1">
    <source>
        <dbReference type="SAM" id="MobiDB-lite"/>
    </source>
</evidence>
<dbReference type="AlphaFoldDB" id="Q8LNH2"/>
<dbReference type="Proteomes" id="UP000000763">
    <property type="component" value="Chromosome 10"/>
</dbReference>
<protein>
    <submittedName>
        <fullName evidence="2">Uncharacterized protein</fullName>
    </submittedName>
</protein>
<proteinExistence type="predicted"/>
<feature type="compositionally biased region" description="Basic residues" evidence="1">
    <location>
        <begin position="26"/>
        <end position="43"/>
    </location>
</feature>
<feature type="compositionally biased region" description="Basic and acidic residues" evidence="1">
    <location>
        <begin position="13"/>
        <end position="25"/>
    </location>
</feature>
<accession>Q8LNH2</accession>
<organism evidence="2 3">
    <name type="scientific">Oryza sativa subsp. japonica</name>
    <name type="common">Rice</name>
    <dbReference type="NCBI Taxonomy" id="39947"/>
    <lineage>
        <taxon>Eukaryota</taxon>
        <taxon>Viridiplantae</taxon>
        <taxon>Streptophyta</taxon>
        <taxon>Embryophyta</taxon>
        <taxon>Tracheophyta</taxon>
        <taxon>Spermatophyta</taxon>
        <taxon>Magnoliopsida</taxon>
        <taxon>Liliopsida</taxon>
        <taxon>Poales</taxon>
        <taxon>Poaceae</taxon>
        <taxon>BOP clade</taxon>
        <taxon>Oryzoideae</taxon>
        <taxon>Oryzeae</taxon>
        <taxon>Oryzinae</taxon>
        <taxon>Oryza</taxon>
        <taxon>Oryza sativa</taxon>
    </lineage>
</organism>
<reference evidence="3" key="1">
    <citation type="journal article" date="2005" name="Nature">
        <title>The map-based sequence of the rice genome.</title>
        <authorList>
            <consortium name="International rice genome sequencing project (IRGSP)"/>
            <person name="Matsumoto T."/>
            <person name="Wu J."/>
            <person name="Kanamori H."/>
            <person name="Katayose Y."/>
            <person name="Fujisawa M."/>
            <person name="Namiki N."/>
            <person name="Mizuno H."/>
            <person name="Yamamoto K."/>
            <person name="Antonio B.A."/>
            <person name="Baba T."/>
            <person name="Sakata K."/>
            <person name="Nagamura Y."/>
            <person name="Aoki H."/>
            <person name="Arikawa K."/>
            <person name="Arita K."/>
            <person name="Bito T."/>
            <person name="Chiden Y."/>
            <person name="Fujitsuka N."/>
            <person name="Fukunaka R."/>
            <person name="Hamada M."/>
            <person name="Harada C."/>
            <person name="Hayashi A."/>
            <person name="Hijishita S."/>
            <person name="Honda M."/>
            <person name="Hosokawa S."/>
            <person name="Ichikawa Y."/>
            <person name="Idonuma A."/>
            <person name="Iijima M."/>
            <person name="Ikeda M."/>
            <person name="Ikeno M."/>
            <person name="Ito K."/>
            <person name="Ito S."/>
            <person name="Ito T."/>
            <person name="Ito Y."/>
            <person name="Ito Y."/>
            <person name="Iwabuchi A."/>
            <person name="Kamiya K."/>
            <person name="Karasawa W."/>
            <person name="Kurita K."/>
            <person name="Katagiri S."/>
            <person name="Kikuta A."/>
            <person name="Kobayashi H."/>
            <person name="Kobayashi N."/>
            <person name="Machita K."/>
            <person name="Maehara T."/>
            <person name="Masukawa M."/>
            <person name="Mizubayashi T."/>
            <person name="Mukai Y."/>
            <person name="Nagasaki H."/>
            <person name="Nagata Y."/>
            <person name="Naito S."/>
            <person name="Nakashima M."/>
            <person name="Nakama Y."/>
            <person name="Nakamichi Y."/>
            <person name="Nakamura M."/>
            <person name="Meguro A."/>
            <person name="Negishi M."/>
            <person name="Ohta I."/>
            <person name="Ohta T."/>
            <person name="Okamoto M."/>
            <person name="Ono N."/>
            <person name="Saji S."/>
            <person name="Sakaguchi M."/>
            <person name="Sakai K."/>
            <person name="Shibata M."/>
            <person name="Shimokawa T."/>
            <person name="Song J."/>
            <person name="Takazaki Y."/>
            <person name="Terasawa K."/>
            <person name="Tsugane M."/>
            <person name="Tsuji K."/>
            <person name="Ueda S."/>
            <person name="Waki K."/>
            <person name="Yamagata H."/>
            <person name="Yamamoto M."/>
            <person name="Yamamoto S."/>
            <person name="Yamane H."/>
            <person name="Yoshiki S."/>
            <person name="Yoshihara R."/>
            <person name="Yukawa K."/>
            <person name="Zhong H."/>
            <person name="Yano M."/>
            <person name="Yuan Q."/>
            <person name="Ouyang S."/>
            <person name="Liu J."/>
            <person name="Jones K.M."/>
            <person name="Gansberger K."/>
            <person name="Moffat K."/>
            <person name="Hill J."/>
            <person name="Bera J."/>
            <person name="Fadrosh D."/>
            <person name="Jin S."/>
            <person name="Johri S."/>
            <person name="Kim M."/>
            <person name="Overton L."/>
            <person name="Reardon M."/>
            <person name="Tsitrin T."/>
            <person name="Vuong H."/>
            <person name="Weaver B."/>
            <person name="Ciecko A."/>
            <person name="Tallon L."/>
            <person name="Jackson J."/>
            <person name="Pai G."/>
            <person name="Aken S.V."/>
            <person name="Utterback T."/>
            <person name="Reidmuller S."/>
            <person name="Feldblyum T."/>
            <person name="Hsiao J."/>
            <person name="Zismann V."/>
            <person name="Iobst S."/>
            <person name="de Vazeille A.R."/>
            <person name="Buell C.R."/>
            <person name="Ying K."/>
            <person name="Li Y."/>
            <person name="Lu T."/>
            <person name="Huang Y."/>
            <person name="Zhao Q."/>
            <person name="Feng Q."/>
            <person name="Zhang L."/>
            <person name="Zhu J."/>
            <person name="Weng Q."/>
            <person name="Mu J."/>
            <person name="Lu Y."/>
            <person name="Fan D."/>
            <person name="Liu Y."/>
            <person name="Guan J."/>
            <person name="Zhang Y."/>
            <person name="Yu S."/>
            <person name="Liu X."/>
            <person name="Zhang Y."/>
            <person name="Hong G."/>
            <person name="Han B."/>
            <person name="Choisne N."/>
            <person name="Demange N."/>
            <person name="Orjeda G."/>
            <person name="Samain S."/>
            <person name="Cattolico L."/>
            <person name="Pelletier E."/>
            <person name="Couloux A."/>
            <person name="Segurens B."/>
            <person name="Wincker P."/>
            <person name="D'Hont A."/>
            <person name="Scarpelli C."/>
            <person name="Weissenbach J."/>
            <person name="Salanoubat M."/>
            <person name="Quetier F."/>
            <person name="Yu Y."/>
            <person name="Kim H.R."/>
            <person name="Rambo T."/>
            <person name="Currie J."/>
            <person name="Collura K."/>
            <person name="Luo M."/>
            <person name="Yang T."/>
            <person name="Ammiraju J.S.S."/>
            <person name="Engler F."/>
            <person name="Soderlund C."/>
            <person name="Wing R.A."/>
            <person name="Palmer L.E."/>
            <person name="de la Bastide M."/>
            <person name="Spiegel L."/>
            <person name="Nascimento L."/>
            <person name="Zutavern T."/>
            <person name="O'Shaughnessy A."/>
            <person name="Dike S."/>
            <person name="Dedhia N."/>
            <person name="Preston R."/>
            <person name="Balija V."/>
            <person name="McCombie W.R."/>
            <person name="Chow T."/>
            <person name="Chen H."/>
            <person name="Chung M."/>
            <person name="Chen C."/>
            <person name="Shaw J."/>
            <person name="Wu H."/>
            <person name="Hsiao K."/>
            <person name="Chao Y."/>
            <person name="Chu M."/>
            <person name="Cheng C."/>
            <person name="Hour A."/>
            <person name="Lee P."/>
            <person name="Lin S."/>
            <person name="Lin Y."/>
            <person name="Liou J."/>
            <person name="Liu S."/>
            <person name="Hsing Y."/>
            <person name="Raghuvanshi S."/>
            <person name="Mohanty A."/>
            <person name="Bharti A.K."/>
            <person name="Gaur A."/>
            <person name="Gupta V."/>
            <person name="Kumar D."/>
            <person name="Ravi V."/>
            <person name="Vij S."/>
            <person name="Kapur A."/>
            <person name="Khurana P."/>
            <person name="Khurana P."/>
            <person name="Khurana J.P."/>
            <person name="Tyagi A.K."/>
            <person name="Gaikwad K."/>
            <person name="Singh A."/>
            <person name="Dalal V."/>
            <person name="Srivastava S."/>
            <person name="Dixit A."/>
            <person name="Pal A.K."/>
            <person name="Ghazi I.A."/>
            <person name="Yadav M."/>
            <person name="Pandit A."/>
            <person name="Bhargava A."/>
            <person name="Sureshbabu K."/>
            <person name="Batra K."/>
            <person name="Sharma T.R."/>
            <person name="Mohapatra T."/>
            <person name="Singh N.K."/>
            <person name="Messing J."/>
            <person name="Nelson A.B."/>
            <person name="Fuks G."/>
            <person name="Kavchok S."/>
            <person name="Keizer G."/>
            <person name="Linton E."/>
            <person name="Llaca V."/>
            <person name="Song R."/>
            <person name="Tanyolac B."/>
            <person name="Young S."/>
            <person name="Ho-Il K."/>
            <person name="Hahn J.H."/>
            <person name="Sangsakoo G."/>
            <person name="Vanavichit A."/>
            <person name="de Mattos Luiz.A.T."/>
            <person name="Zimmer P.D."/>
            <person name="Malone G."/>
            <person name="Dellagostin O."/>
            <person name="de Oliveira A.C."/>
            <person name="Bevan M."/>
            <person name="Bancroft I."/>
            <person name="Minx P."/>
            <person name="Cordum H."/>
            <person name="Wilson R."/>
            <person name="Cheng Z."/>
            <person name="Jin W."/>
            <person name="Jiang J."/>
            <person name="Leong S.A."/>
            <person name="Iwama H."/>
            <person name="Gojobori T."/>
            <person name="Itoh T."/>
            <person name="Niimura Y."/>
            <person name="Fujii Y."/>
            <person name="Habara T."/>
            <person name="Sakai H."/>
            <person name="Sato Y."/>
            <person name="Wilson G."/>
            <person name="Kumar K."/>
            <person name="McCouch S."/>
            <person name="Juretic N."/>
            <person name="Hoen D."/>
            <person name="Wright S."/>
            <person name="Bruskiewich R."/>
            <person name="Bureau T."/>
            <person name="Miyao A."/>
            <person name="Hirochika H."/>
            <person name="Nishikawa T."/>
            <person name="Kadowaki K."/>
            <person name="Sugiura M."/>
            <person name="Burr B."/>
            <person name="Sasaki T."/>
        </authorList>
    </citation>
    <scope>NUCLEOTIDE SEQUENCE [LARGE SCALE GENOMIC DNA]</scope>
    <source>
        <strain evidence="3">cv. Nipponbare</strain>
    </source>
</reference>
<feature type="compositionally biased region" description="Polar residues" evidence="1">
    <location>
        <begin position="1"/>
        <end position="11"/>
    </location>
</feature>